<name>A0A699TL53_TANCI</name>
<keyword evidence="2" id="KW-0548">Nucleotidyltransferase</keyword>
<evidence type="ECO:0000256" key="1">
    <source>
        <dbReference type="SAM" id="MobiDB-lite"/>
    </source>
</evidence>
<reference evidence="2" key="1">
    <citation type="journal article" date="2019" name="Sci. Rep.">
        <title>Draft genome of Tanacetum cinerariifolium, the natural source of mosquito coil.</title>
        <authorList>
            <person name="Yamashiro T."/>
            <person name="Shiraishi A."/>
            <person name="Satake H."/>
            <person name="Nakayama K."/>
        </authorList>
    </citation>
    <scope>NUCLEOTIDE SEQUENCE</scope>
</reference>
<protein>
    <submittedName>
        <fullName evidence="2">Reverse transcriptase domain-containing protein</fullName>
    </submittedName>
</protein>
<sequence>MSAAAIEQLIAQRVADALLTYEANRNSRNKNENGNGNDNRNGSHDSGSGNRRALYNACGCTTVRYDAAYEMTWKSLMKMMTGAYYPRNEIQKLENKLWNLTVKGTDLVGYA</sequence>
<feature type="compositionally biased region" description="Low complexity" evidence="1">
    <location>
        <begin position="32"/>
        <end position="50"/>
    </location>
</feature>
<dbReference type="EMBL" id="BKCJ011252914">
    <property type="protein sequence ID" value="GFD10530.1"/>
    <property type="molecule type" value="Genomic_DNA"/>
</dbReference>
<comment type="caution">
    <text evidence="2">The sequence shown here is derived from an EMBL/GenBank/DDBJ whole genome shotgun (WGS) entry which is preliminary data.</text>
</comment>
<proteinExistence type="predicted"/>
<feature type="region of interest" description="Disordered" evidence="1">
    <location>
        <begin position="25"/>
        <end position="50"/>
    </location>
</feature>
<dbReference type="GO" id="GO:0003964">
    <property type="term" value="F:RNA-directed DNA polymerase activity"/>
    <property type="evidence" value="ECO:0007669"/>
    <property type="project" value="UniProtKB-KW"/>
</dbReference>
<gene>
    <name evidence="2" type="ORF">Tci_882499</name>
</gene>
<accession>A0A699TL53</accession>
<keyword evidence="2" id="KW-0695">RNA-directed DNA polymerase</keyword>
<organism evidence="2">
    <name type="scientific">Tanacetum cinerariifolium</name>
    <name type="common">Dalmatian daisy</name>
    <name type="synonym">Chrysanthemum cinerariifolium</name>
    <dbReference type="NCBI Taxonomy" id="118510"/>
    <lineage>
        <taxon>Eukaryota</taxon>
        <taxon>Viridiplantae</taxon>
        <taxon>Streptophyta</taxon>
        <taxon>Embryophyta</taxon>
        <taxon>Tracheophyta</taxon>
        <taxon>Spermatophyta</taxon>
        <taxon>Magnoliopsida</taxon>
        <taxon>eudicotyledons</taxon>
        <taxon>Gunneridae</taxon>
        <taxon>Pentapetalae</taxon>
        <taxon>asterids</taxon>
        <taxon>campanulids</taxon>
        <taxon>Asterales</taxon>
        <taxon>Asteraceae</taxon>
        <taxon>Asteroideae</taxon>
        <taxon>Anthemideae</taxon>
        <taxon>Anthemidinae</taxon>
        <taxon>Tanacetum</taxon>
    </lineage>
</organism>
<evidence type="ECO:0000313" key="2">
    <source>
        <dbReference type="EMBL" id="GFD10530.1"/>
    </source>
</evidence>
<keyword evidence="2" id="KW-0808">Transferase</keyword>
<dbReference type="AlphaFoldDB" id="A0A699TL53"/>